<keyword evidence="1" id="KW-1133">Transmembrane helix</keyword>
<keyword evidence="1" id="KW-0472">Membrane</keyword>
<comment type="caution">
    <text evidence="2">The sequence shown here is derived from an EMBL/GenBank/DDBJ whole genome shotgun (WGS) entry which is preliminary data.</text>
</comment>
<reference evidence="2 3" key="1">
    <citation type="submission" date="2022-08" db="EMBL/GenBank/DDBJ databases">
        <authorList>
            <person name="Li F."/>
        </authorList>
    </citation>
    <scope>NUCLEOTIDE SEQUENCE [LARGE SCALE GENOMIC DNA]</scope>
    <source>
        <strain evidence="2 3">10F1B-8-1</strain>
    </source>
</reference>
<gene>
    <name evidence="2" type="ORF">NUH29_04135</name>
</gene>
<evidence type="ECO:0000313" key="3">
    <source>
        <dbReference type="Proteomes" id="UP001205337"/>
    </source>
</evidence>
<evidence type="ECO:0000256" key="1">
    <source>
        <dbReference type="SAM" id="Phobius"/>
    </source>
</evidence>
<proteinExistence type="predicted"/>
<sequence>MPENPSVPSRPKVPRQLLVAGGVLVTVVTAATIAIPLIADANRRDTSAGTLTVETDEPIASAALASVGVELADGFNPYDQTGDGVTDVWAIPLEAFDSMPIDGDGCTPERLAWLAENNLQDSVPPAVTLRNDATDGQAMTVDEIRFDGERTSESTRVVAVQCAGYGGDAGLQFVDVPLAGGSAVYGEPPWGDSTTGVAPAGSPVVLNLSPGELVQLMLYANRDGFTGGFSGSIVADVTVGDARETVTLADGLSFYTLEYMDTFYLYGPTIGCDQGDCSPAQANELIAGYRTR</sequence>
<evidence type="ECO:0000313" key="2">
    <source>
        <dbReference type="EMBL" id="MCS0498740.1"/>
    </source>
</evidence>
<feature type="transmembrane region" description="Helical" evidence="1">
    <location>
        <begin position="17"/>
        <end position="39"/>
    </location>
</feature>
<dbReference type="RefSeq" id="WP_258797739.1">
    <property type="nucleotide sequence ID" value="NZ_JANTHX010000004.1"/>
</dbReference>
<accession>A0ABT1ZDH5</accession>
<keyword evidence="3" id="KW-1185">Reference proteome</keyword>
<protein>
    <submittedName>
        <fullName evidence="2">Uncharacterized protein</fullName>
    </submittedName>
</protein>
<organism evidence="2 3">
    <name type="scientific">Protaetiibacter mangrovi</name>
    <dbReference type="NCBI Taxonomy" id="2970926"/>
    <lineage>
        <taxon>Bacteria</taxon>
        <taxon>Bacillati</taxon>
        <taxon>Actinomycetota</taxon>
        <taxon>Actinomycetes</taxon>
        <taxon>Micrococcales</taxon>
        <taxon>Microbacteriaceae</taxon>
        <taxon>Protaetiibacter</taxon>
    </lineage>
</organism>
<dbReference type="Proteomes" id="UP001205337">
    <property type="component" value="Unassembled WGS sequence"/>
</dbReference>
<keyword evidence="1" id="KW-0812">Transmembrane</keyword>
<name>A0ABT1ZDH5_9MICO</name>
<dbReference type="EMBL" id="JANTHX010000004">
    <property type="protein sequence ID" value="MCS0498740.1"/>
    <property type="molecule type" value="Genomic_DNA"/>
</dbReference>